<reference evidence="3" key="1">
    <citation type="journal article" date="2019" name="Int. J. Syst. Evol. Microbiol.">
        <title>The Global Catalogue of Microorganisms (GCM) 10K type strain sequencing project: providing services to taxonomists for standard genome sequencing and annotation.</title>
        <authorList>
            <consortium name="The Broad Institute Genomics Platform"/>
            <consortium name="The Broad Institute Genome Sequencing Center for Infectious Disease"/>
            <person name="Wu L."/>
            <person name="Ma J."/>
        </authorList>
    </citation>
    <scope>NUCLEOTIDE SEQUENCE [LARGE SCALE GENOMIC DNA]</scope>
    <source>
        <strain evidence="3">KCTC 12848</strain>
    </source>
</reference>
<sequence>MRDPILERTLGLVRTERTRDRRRRGGVVAAVGTTLAAAVLAAGVHLGRQHAPVARVLVASSPDGIHMTTTVTPAGGWVRLRAEVDGIPPGYRCRLVVTDTGGHHHVAGGWVAPGRDHITLAGAAVVAPADLSTVSIVTTDDRTLITATP</sequence>
<name>A0ABV9YAA5_9PSEU</name>
<gene>
    <name evidence="2" type="ORF">ACFPFM_34140</name>
</gene>
<protein>
    <recommendedName>
        <fullName evidence="4">Anti-sigma factor</fullName>
    </recommendedName>
</protein>
<keyword evidence="1" id="KW-0472">Membrane</keyword>
<keyword evidence="1" id="KW-1133">Transmembrane helix</keyword>
<proteinExistence type="predicted"/>
<dbReference type="RefSeq" id="WP_344040546.1">
    <property type="nucleotide sequence ID" value="NZ_BAAAKE010000023.1"/>
</dbReference>
<feature type="transmembrane region" description="Helical" evidence="1">
    <location>
        <begin position="27"/>
        <end position="47"/>
    </location>
</feature>
<accession>A0ABV9YAA5</accession>
<evidence type="ECO:0000313" key="2">
    <source>
        <dbReference type="EMBL" id="MFC5058779.1"/>
    </source>
</evidence>
<dbReference type="EMBL" id="JBHSJB010000034">
    <property type="protein sequence ID" value="MFC5058779.1"/>
    <property type="molecule type" value="Genomic_DNA"/>
</dbReference>
<evidence type="ECO:0008006" key="4">
    <source>
        <dbReference type="Google" id="ProtNLM"/>
    </source>
</evidence>
<dbReference type="InterPro" id="IPR018130">
    <property type="entry name" value="Ribosomal_uS2_CS"/>
</dbReference>
<dbReference type="PROSITE" id="PS00962">
    <property type="entry name" value="RIBOSOMAL_S2_1"/>
    <property type="match status" value="1"/>
</dbReference>
<evidence type="ECO:0000256" key="1">
    <source>
        <dbReference type="SAM" id="Phobius"/>
    </source>
</evidence>
<comment type="caution">
    <text evidence="2">The sequence shown here is derived from an EMBL/GenBank/DDBJ whole genome shotgun (WGS) entry which is preliminary data.</text>
</comment>
<evidence type="ECO:0000313" key="3">
    <source>
        <dbReference type="Proteomes" id="UP001595833"/>
    </source>
</evidence>
<organism evidence="2 3">
    <name type="scientific">Saccharothrix xinjiangensis</name>
    <dbReference type="NCBI Taxonomy" id="204798"/>
    <lineage>
        <taxon>Bacteria</taxon>
        <taxon>Bacillati</taxon>
        <taxon>Actinomycetota</taxon>
        <taxon>Actinomycetes</taxon>
        <taxon>Pseudonocardiales</taxon>
        <taxon>Pseudonocardiaceae</taxon>
        <taxon>Saccharothrix</taxon>
    </lineage>
</organism>
<keyword evidence="1" id="KW-0812">Transmembrane</keyword>
<dbReference type="Proteomes" id="UP001595833">
    <property type="component" value="Unassembled WGS sequence"/>
</dbReference>
<keyword evidence="3" id="KW-1185">Reference proteome</keyword>